<dbReference type="PROSITE" id="PS50082">
    <property type="entry name" value="WD_REPEATS_2"/>
    <property type="match status" value="1"/>
</dbReference>
<evidence type="ECO:0000256" key="2">
    <source>
        <dbReference type="ARBA" id="ARBA00022490"/>
    </source>
</evidence>
<gene>
    <name evidence="8" type="primary">20215305</name>
    <name evidence="7" type="ORF">HELRODRAFT_76512</name>
</gene>
<dbReference type="EnsemblMetazoa" id="HelroT76512">
    <property type="protein sequence ID" value="HelroP76512"/>
    <property type="gene ID" value="HelroG76512"/>
</dbReference>
<dbReference type="FunFam" id="2.130.10.10:FF:000087">
    <property type="entry name" value="WD repeat-containing protein 26 homolog"/>
    <property type="match status" value="1"/>
</dbReference>
<dbReference type="AlphaFoldDB" id="T1G2K7"/>
<dbReference type="OrthoDB" id="972532at2759"/>
<feature type="repeat" description="WD" evidence="5">
    <location>
        <begin position="489"/>
        <end position="521"/>
    </location>
</feature>
<dbReference type="eggNOG" id="KOG0293">
    <property type="taxonomic scope" value="Eukaryota"/>
</dbReference>
<evidence type="ECO:0008006" key="10">
    <source>
        <dbReference type="Google" id="ProtNLM"/>
    </source>
</evidence>
<dbReference type="CTD" id="20215305"/>
<dbReference type="EMBL" id="AMQM01003668">
    <property type="status" value="NOT_ANNOTATED_CDS"/>
    <property type="molecule type" value="Genomic_DNA"/>
</dbReference>
<name>T1G2K7_HELRO</name>
<evidence type="ECO:0000256" key="3">
    <source>
        <dbReference type="ARBA" id="ARBA00022574"/>
    </source>
</evidence>
<organism evidence="8 9">
    <name type="scientific">Helobdella robusta</name>
    <name type="common">Californian leech</name>
    <dbReference type="NCBI Taxonomy" id="6412"/>
    <lineage>
        <taxon>Eukaryota</taxon>
        <taxon>Metazoa</taxon>
        <taxon>Spiralia</taxon>
        <taxon>Lophotrochozoa</taxon>
        <taxon>Annelida</taxon>
        <taxon>Clitellata</taxon>
        <taxon>Hirudinea</taxon>
        <taxon>Rhynchobdellida</taxon>
        <taxon>Glossiphoniidae</taxon>
        <taxon>Helobdella</taxon>
    </lineage>
</organism>
<evidence type="ECO:0000313" key="8">
    <source>
        <dbReference type="EnsemblMetazoa" id="HelroP76512"/>
    </source>
</evidence>
<dbReference type="GO" id="GO:0034657">
    <property type="term" value="C:GID complex"/>
    <property type="evidence" value="ECO:0000318"/>
    <property type="project" value="GO_Central"/>
</dbReference>
<evidence type="ECO:0000256" key="5">
    <source>
        <dbReference type="PROSITE-ProRule" id="PRU00221"/>
    </source>
</evidence>
<comment type="subcellular location">
    <subcellularLocation>
        <location evidence="1">Cytoplasm</location>
    </subcellularLocation>
</comment>
<accession>T1G2K7</accession>
<keyword evidence="3 5" id="KW-0853">WD repeat</keyword>
<protein>
    <recommendedName>
        <fullName evidence="10">CTLH domain-containing protein</fullName>
    </recommendedName>
</protein>
<dbReference type="PROSITE" id="PS50294">
    <property type="entry name" value="WD_REPEATS_REGION"/>
    <property type="match status" value="1"/>
</dbReference>
<dbReference type="GO" id="GO:0005737">
    <property type="term" value="C:cytoplasm"/>
    <property type="evidence" value="ECO:0007669"/>
    <property type="project" value="UniProtKB-SubCell"/>
</dbReference>
<dbReference type="InterPro" id="IPR001680">
    <property type="entry name" value="WD40_rpt"/>
</dbReference>
<dbReference type="Gene3D" id="2.130.10.10">
    <property type="entry name" value="YVTN repeat-like/Quinoprotein amine dehydrogenase"/>
    <property type="match status" value="2"/>
</dbReference>
<dbReference type="OMA" id="GHISGCV"/>
<reference evidence="9" key="1">
    <citation type="submission" date="2012-12" db="EMBL/GenBank/DDBJ databases">
        <authorList>
            <person name="Hellsten U."/>
            <person name="Grimwood J."/>
            <person name="Chapman J.A."/>
            <person name="Shapiro H."/>
            <person name="Aerts A."/>
            <person name="Otillar R.P."/>
            <person name="Terry A.Y."/>
            <person name="Boore J.L."/>
            <person name="Simakov O."/>
            <person name="Marletaz F."/>
            <person name="Cho S.-J."/>
            <person name="Edsinger-Gonzales E."/>
            <person name="Havlak P."/>
            <person name="Kuo D.-H."/>
            <person name="Larsson T."/>
            <person name="Lv J."/>
            <person name="Arendt D."/>
            <person name="Savage R."/>
            <person name="Osoegawa K."/>
            <person name="de Jong P."/>
            <person name="Lindberg D.R."/>
            <person name="Seaver E.C."/>
            <person name="Weisblat D.A."/>
            <person name="Putnam N.H."/>
            <person name="Grigoriev I.V."/>
            <person name="Rokhsar D.S."/>
        </authorList>
    </citation>
    <scope>NUCLEOTIDE SEQUENCE</scope>
</reference>
<proteinExistence type="predicted"/>
<dbReference type="HOGENOM" id="CLU_000288_57_25_1"/>
<dbReference type="KEGG" id="hro:HELRODRAFT_76512"/>
<dbReference type="InParanoid" id="T1G2K7"/>
<dbReference type="RefSeq" id="XP_009014778.1">
    <property type="nucleotide sequence ID" value="XM_009016530.1"/>
</dbReference>
<dbReference type="Proteomes" id="UP000015101">
    <property type="component" value="Unassembled WGS sequence"/>
</dbReference>
<evidence type="ECO:0000313" key="9">
    <source>
        <dbReference type="Proteomes" id="UP000015101"/>
    </source>
</evidence>
<dbReference type="InterPro" id="IPR051350">
    <property type="entry name" value="WD_repeat-ST_regulator"/>
</dbReference>
<dbReference type="PANTHER" id="PTHR22838">
    <property type="entry name" value="WD REPEAT PROTEIN 26-RELATED"/>
    <property type="match status" value="1"/>
</dbReference>
<evidence type="ECO:0000256" key="1">
    <source>
        <dbReference type="ARBA" id="ARBA00004496"/>
    </source>
</evidence>
<sequence>MNGNGNVEPTPQKVLSNTDIEIIRIIGQHLRYLGFNHTFNQLACESSCILEDPNASKLRTHVLEGMWDLAEADLDNLQLVYNISSLDLTKMKFLLFEQKYMEVLESGDLHNALDILRTQVTPLKFKTDYVHKLSSYLMCSSSDDLRRMSKWPGKGSLSRSTLLDSLQAFLPSSIMVPPQRLLTLLSQSLEYQVSKCQYHNTQMSDPLHSLSLLTDHMCSRDDFPTCTTQILADGTDEVLFCKFSPNGKMLATGLKDSHFIIYDVDEKTFRLTLKKTLNGPMNGVTYLAWSPDSTHLAVCGSEDGCDLSIWNVMTGELKSKLNQSSEDLLTTASWYADGTKVVCGGLKGHFYSCNTDGHLNSMWDFIRVQHLACLPDNQTVIAADTHNRIRSYNFEDHIDNNLFQEDGSIISFTLSSKADRIILNVANQGINMWDMGCKTLIRRYRGPTQGFFTVHSTFGGLNEDFIASGSEDQKIYIWHVNNELPLTTLEGHNGTVNCVHWNPQIPSMLASASDDNTVRIWGPKSRADSPTLECAMENEDIACNGVDSGLGGRGSGIVMASLAGSASSSSSSSASVSSSTSSSSISGGFGADAGDPSRPY</sequence>
<dbReference type="PANTHER" id="PTHR22838:SF0">
    <property type="entry name" value="WD REPEAT-CONTAINING PROTEIN 26"/>
    <property type="match status" value="1"/>
</dbReference>
<dbReference type="InterPro" id="IPR015943">
    <property type="entry name" value="WD40/YVTN_repeat-like_dom_sf"/>
</dbReference>
<dbReference type="EMBL" id="KB096222">
    <property type="protein sequence ID" value="ESO07400.1"/>
    <property type="molecule type" value="Genomic_DNA"/>
</dbReference>
<keyword evidence="2" id="KW-0963">Cytoplasm</keyword>
<dbReference type="STRING" id="6412.T1G2K7"/>
<evidence type="ECO:0000256" key="4">
    <source>
        <dbReference type="ARBA" id="ARBA00022737"/>
    </source>
</evidence>
<reference evidence="8" key="3">
    <citation type="submission" date="2015-06" db="UniProtKB">
        <authorList>
            <consortium name="EnsemblMetazoa"/>
        </authorList>
    </citation>
    <scope>IDENTIFICATION</scope>
</reference>
<evidence type="ECO:0000256" key="6">
    <source>
        <dbReference type="SAM" id="MobiDB-lite"/>
    </source>
</evidence>
<dbReference type="SUPFAM" id="SSF50978">
    <property type="entry name" value="WD40 repeat-like"/>
    <property type="match status" value="1"/>
</dbReference>
<keyword evidence="9" id="KW-1185">Reference proteome</keyword>
<dbReference type="SMART" id="SM00320">
    <property type="entry name" value="WD40"/>
    <property type="match status" value="6"/>
</dbReference>
<dbReference type="Pfam" id="PF00400">
    <property type="entry name" value="WD40"/>
    <property type="match status" value="4"/>
</dbReference>
<feature type="region of interest" description="Disordered" evidence="6">
    <location>
        <begin position="565"/>
        <end position="600"/>
    </location>
</feature>
<dbReference type="GeneID" id="20215305"/>
<evidence type="ECO:0000313" key="7">
    <source>
        <dbReference type="EMBL" id="ESO07400.1"/>
    </source>
</evidence>
<dbReference type="GO" id="GO:0043161">
    <property type="term" value="P:proteasome-mediated ubiquitin-dependent protein catabolic process"/>
    <property type="evidence" value="ECO:0000318"/>
    <property type="project" value="GO_Central"/>
</dbReference>
<reference evidence="7 9" key="2">
    <citation type="journal article" date="2013" name="Nature">
        <title>Insights into bilaterian evolution from three spiralian genomes.</title>
        <authorList>
            <person name="Simakov O."/>
            <person name="Marletaz F."/>
            <person name="Cho S.J."/>
            <person name="Edsinger-Gonzales E."/>
            <person name="Havlak P."/>
            <person name="Hellsten U."/>
            <person name="Kuo D.H."/>
            <person name="Larsson T."/>
            <person name="Lv J."/>
            <person name="Arendt D."/>
            <person name="Savage R."/>
            <person name="Osoegawa K."/>
            <person name="de Jong P."/>
            <person name="Grimwood J."/>
            <person name="Chapman J.A."/>
            <person name="Shapiro H."/>
            <person name="Aerts A."/>
            <person name="Otillar R.P."/>
            <person name="Terry A.Y."/>
            <person name="Boore J.L."/>
            <person name="Grigoriev I.V."/>
            <person name="Lindberg D.R."/>
            <person name="Seaver E.C."/>
            <person name="Weisblat D.A."/>
            <person name="Putnam N.H."/>
            <person name="Rokhsar D.S."/>
        </authorList>
    </citation>
    <scope>NUCLEOTIDE SEQUENCE</scope>
</reference>
<keyword evidence="4" id="KW-0677">Repeat</keyword>
<dbReference type="InterPro" id="IPR036322">
    <property type="entry name" value="WD40_repeat_dom_sf"/>
</dbReference>
<feature type="compositionally biased region" description="Low complexity" evidence="6">
    <location>
        <begin position="565"/>
        <end position="586"/>
    </location>
</feature>
<dbReference type="FunCoup" id="T1G2K7">
    <property type="interactions" value="1180"/>
</dbReference>